<gene>
    <name evidence="2" type="ORF">FEM55_17505</name>
</gene>
<evidence type="ECO:0000313" key="3">
    <source>
        <dbReference type="Proteomes" id="UP000309788"/>
    </source>
</evidence>
<dbReference type="InterPro" id="IPR002716">
    <property type="entry name" value="PIN_dom"/>
</dbReference>
<dbReference type="Proteomes" id="UP000309788">
    <property type="component" value="Unassembled WGS sequence"/>
</dbReference>
<dbReference type="SUPFAM" id="SSF88723">
    <property type="entry name" value="PIN domain-like"/>
    <property type="match status" value="1"/>
</dbReference>
<comment type="caution">
    <text evidence="2">The sequence shown here is derived from an EMBL/GenBank/DDBJ whole genome shotgun (WGS) entry which is preliminary data.</text>
</comment>
<accession>A0A5R9K8H4</accession>
<name>A0A5R9K8H4_9BACT</name>
<reference evidence="2 3" key="1">
    <citation type="submission" date="2019-05" db="EMBL/GenBank/DDBJ databases">
        <authorList>
            <person name="Qu J.-H."/>
        </authorList>
    </citation>
    <scope>NUCLEOTIDE SEQUENCE [LARGE SCALE GENOMIC DNA]</scope>
    <source>
        <strain evidence="2 3">Z12</strain>
    </source>
</reference>
<protein>
    <submittedName>
        <fullName evidence="2">Type II toxin-antitoxin system VapC family toxin</fullName>
    </submittedName>
</protein>
<organism evidence="2 3">
    <name type="scientific">Dyadobacter sediminis</name>
    <dbReference type="NCBI Taxonomy" id="1493691"/>
    <lineage>
        <taxon>Bacteria</taxon>
        <taxon>Pseudomonadati</taxon>
        <taxon>Bacteroidota</taxon>
        <taxon>Cytophagia</taxon>
        <taxon>Cytophagales</taxon>
        <taxon>Spirosomataceae</taxon>
        <taxon>Dyadobacter</taxon>
    </lineage>
</organism>
<keyword evidence="3" id="KW-1185">Reference proteome</keyword>
<dbReference type="OrthoDB" id="952635at2"/>
<dbReference type="InterPro" id="IPR029060">
    <property type="entry name" value="PIN-like_dom_sf"/>
</dbReference>
<dbReference type="Pfam" id="PF01850">
    <property type="entry name" value="PIN"/>
    <property type="match status" value="1"/>
</dbReference>
<feature type="domain" description="PIN" evidence="1">
    <location>
        <begin position="2"/>
        <end position="124"/>
    </location>
</feature>
<sequence>MIYFDTDVIIHYFIKQDLNKHNLAIKLFREAFQSNQFFCSLLCLQEASFVFSKLNMPNSDIDVMTNKLLISSPVTFDVGQFKRAKVLANEIGFHNINDCLHLAIAEVHCNQLYTFNKSDFNRLKRLTKLELVIL</sequence>
<evidence type="ECO:0000313" key="2">
    <source>
        <dbReference type="EMBL" id="TLU90362.1"/>
    </source>
</evidence>
<dbReference type="EMBL" id="VCEI01000028">
    <property type="protein sequence ID" value="TLU90362.1"/>
    <property type="molecule type" value="Genomic_DNA"/>
</dbReference>
<proteinExistence type="predicted"/>
<evidence type="ECO:0000259" key="1">
    <source>
        <dbReference type="Pfam" id="PF01850"/>
    </source>
</evidence>
<dbReference type="Gene3D" id="3.40.50.1010">
    <property type="entry name" value="5'-nuclease"/>
    <property type="match status" value="1"/>
</dbReference>
<dbReference type="AlphaFoldDB" id="A0A5R9K8H4"/>
<dbReference type="RefSeq" id="WP_138282696.1">
    <property type="nucleotide sequence ID" value="NZ_BMGE01000005.1"/>
</dbReference>